<comment type="caution">
    <text evidence="11">The sequence shown here is derived from an EMBL/GenBank/DDBJ whole genome shotgun (WGS) entry which is preliminary data.</text>
</comment>
<name>A0ABV1FNG7_9BACT</name>
<dbReference type="PANTHER" id="PTHR30002:SF4">
    <property type="entry name" value="EPOXYQUEUOSINE REDUCTASE"/>
    <property type="match status" value="1"/>
</dbReference>
<keyword evidence="4" id="KW-0479">Metal-binding</keyword>
<dbReference type="Proteomes" id="UP001487296">
    <property type="component" value="Unassembled WGS sequence"/>
</dbReference>
<dbReference type="PANTHER" id="PTHR30002">
    <property type="entry name" value="EPOXYQUEUOSINE REDUCTASE"/>
    <property type="match status" value="1"/>
</dbReference>
<protein>
    <submittedName>
        <fullName evidence="11">tRNA epoxyqueuosine(34) reductase QueG</fullName>
        <ecNumber evidence="11">1.17.99.6</ecNumber>
    </submittedName>
</protein>
<keyword evidence="7" id="KW-0408">Iron</keyword>
<keyword evidence="3" id="KW-0819">tRNA processing</keyword>
<evidence type="ECO:0000256" key="4">
    <source>
        <dbReference type="ARBA" id="ARBA00022723"/>
    </source>
</evidence>
<proteinExistence type="predicted"/>
<evidence type="ECO:0000313" key="12">
    <source>
        <dbReference type="Proteomes" id="UP001487296"/>
    </source>
</evidence>
<keyword evidence="8" id="KW-0411">Iron-sulfur</keyword>
<dbReference type="Pfam" id="PF13484">
    <property type="entry name" value="Fer4_16"/>
    <property type="match status" value="1"/>
</dbReference>
<dbReference type="EMBL" id="JBBNFP010000005">
    <property type="protein sequence ID" value="MEQ2485928.1"/>
    <property type="molecule type" value="Genomic_DNA"/>
</dbReference>
<evidence type="ECO:0000259" key="10">
    <source>
        <dbReference type="PROSITE" id="PS51379"/>
    </source>
</evidence>
<keyword evidence="12" id="KW-1185">Reference proteome</keyword>
<dbReference type="InterPro" id="IPR004453">
    <property type="entry name" value="QueG"/>
</dbReference>
<keyword evidence="1" id="KW-0004">4Fe-4S</keyword>
<evidence type="ECO:0000256" key="3">
    <source>
        <dbReference type="ARBA" id="ARBA00022694"/>
    </source>
</evidence>
<dbReference type="InterPro" id="IPR013542">
    <property type="entry name" value="QueG_DUF1730"/>
</dbReference>
<reference evidence="11 12" key="1">
    <citation type="submission" date="2024-04" db="EMBL/GenBank/DDBJ databases">
        <title>Human intestinal bacterial collection.</title>
        <authorList>
            <person name="Pauvert C."/>
            <person name="Hitch T.C.A."/>
            <person name="Clavel T."/>
        </authorList>
    </citation>
    <scope>NUCLEOTIDE SEQUENCE [LARGE SCALE GENOMIC DNA]</scope>
    <source>
        <strain evidence="11 12">CLA-AA-H145</strain>
    </source>
</reference>
<evidence type="ECO:0000256" key="6">
    <source>
        <dbReference type="ARBA" id="ARBA00023002"/>
    </source>
</evidence>
<dbReference type="InterPro" id="IPR017900">
    <property type="entry name" value="4Fe4S_Fe_S_CS"/>
</dbReference>
<keyword evidence="6 11" id="KW-0560">Oxidoreductase</keyword>
<dbReference type="GO" id="GO:0052693">
    <property type="term" value="F:epoxyqueuosine reductase activity"/>
    <property type="evidence" value="ECO:0007669"/>
    <property type="project" value="UniProtKB-EC"/>
</dbReference>
<dbReference type="SUPFAM" id="SSF46548">
    <property type="entry name" value="alpha-helical ferredoxin"/>
    <property type="match status" value="1"/>
</dbReference>
<keyword evidence="2" id="KW-0963">Cytoplasm</keyword>
<dbReference type="RefSeq" id="WP_215758926.1">
    <property type="nucleotide sequence ID" value="NZ_JAHKBE010000004.1"/>
</dbReference>
<evidence type="ECO:0000256" key="2">
    <source>
        <dbReference type="ARBA" id="ARBA00022490"/>
    </source>
</evidence>
<dbReference type="InterPro" id="IPR017896">
    <property type="entry name" value="4Fe4S_Fe-S-bd"/>
</dbReference>
<evidence type="ECO:0000256" key="7">
    <source>
        <dbReference type="ARBA" id="ARBA00023004"/>
    </source>
</evidence>
<evidence type="ECO:0000256" key="9">
    <source>
        <dbReference type="SAM" id="MobiDB-lite"/>
    </source>
</evidence>
<keyword evidence="5" id="KW-0671">Queuosine biosynthesis</keyword>
<dbReference type="EC" id="1.17.99.6" evidence="11"/>
<dbReference type="PROSITE" id="PS51379">
    <property type="entry name" value="4FE4S_FER_2"/>
    <property type="match status" value="1"/>
</dbReference>
<evidence type="ECO:0000256" key="8">
    <source>
        <dbReference type="ARBA" id="ARBA00023014"/>
    </source>
</evidence>
<dbReference type="Gene3D" id="3.30.70.20">
    <property type="match status" value="1"/>
</dbReference>
<gene>
    <name evidence="11" type="primary">queG</name>
    <name evidence="11" type="ORF">AAAT34_02530</name>
</gene>
<dbReference type="PROSITE" id="PS00198">
    <property type="entry name" value="4FE4S_FER_1"/>
    <property type="match status" value="1"/>
</dbReference>
<evidence type="ECO:0000256" key="1">
    <source>
        <dbReference type="ARBA" id="ARBA00022485"/>
    </source>
</evidence>
<dbReference type="Pfam" id="PF08331">
    <property type="entry name" value="QueG_DUF1730"/>
    <property type="match status" value="1"/>
</dbReference>
<sequence>MPLSRHDLTALIKAEAQKLGFAACGVAQASHVSEDEEAHLRRWLDEGKYADMHYMTNYLDKRLDPRKLMDGLKSIVSLAMNYAPERRLAAGEPQIAAYALGKDYHDVMKERIHRLAAFVSEQVGHELTYRAFVDSGPVLERYWAVQAGLGWVGRNHLLIIPKAGSEFFLGELFLDIELDYDQPMANHCGHCHRCVDQCPTHALSYTHAFDAHLCLSYQTIENRGELSDDAKAKMGAFIYGCDRCQLACPWNRFAHPTNIAEFQPSEELLSMTRQQWEQLSEDDYRRLFKGSAVKRAKYAGLMRNIHNMSAQTSATTHPSNDEPTPSEP</sequence>
<accession>A0ABV1FNG7</accession>
<evidence type="ECO:0000313" key="11">
    <source>
        <dbReference type="EMBL" id="MEQ2485928.1"/>
    </source>
</evidence>
<dbReference type="NCBIfam" id="TIGR00276">
    <property type="entry name" value="tRNA epoxyqueuosine(34) reductase QueG"/>
    <property type="match status" value="1"/>
</dbReference>
<evidence type="ECO:0000256" key="5">
    <source>
        <dbReference type="ARBA" id="ARBA00022785"/>
    </source>
</evidence>
<feature type="domain" description="4Fe-4S ferredoxin-type" evidence="10">
    <location>
        <begin position="176"/>
        <end position="208"/>
    </location>
</feature>
<organism evidence="11 12">
    <name type="scientific">Hallella faecis</name>
    <dbReference type="NCBI Taxonomy" id="2841596"/>
    <lineage>
        <taxon>Bacteria</taxon>
        <taxon>Pseudomonadati</taxon>
        <taxon>Bacteroidota</taxon>
        <taxon>Bacteroidia</taxon>
        <taxon>Bacteroidales</taxon>
        <taxon>Prevotellaceae</taxon>
        <taxon>Hallella</taxon>
    </lineage>
</organism>
<feature type="region of interest" description="Disordered" evidence="9">
    <location>
        <begin position="308"/>
        <end position="328"/>
    </location>
</feature>